<organism evidence="2 3">
    <name type="scientific">Liberibacter solanacearum (strain CLso-ZC1)</name>
    <dbReference type="NCBI Taxonomy" id="658172"/>
    <lineage>
        <taxon>Bacteria</taxon>
        <taxon>Pseudomonadati</taxon>
        <taxon>Pseudomonadota</taxon>
        <taxon>Alphaproteobacteria</taxon>
        <taxon>Hyphomicrobiales</taxon>
        <taxon>Rhizobiaceae</taxon>
        <taxon>Liberibacter</taxon>
    </lineage>
</organism>
<accession>E4UD86</accession>
<gene>
    <name evidence="2" type="ordered locus">CKC_02885</name>
</gene>
<dbReference type="GeneID" id="96886064"/>
<evidence type="ECO:0008006" key="4">
    <source>
        <dbReference type="Google" id="ProtNLM"/>
    </source>
</evidence>
<evidence type="ECO:0000313" key="2">
    <source>
        <dbReference type="EMBL" id="ADR52326.1"/>
    </source>
</evidence>
<name>E4UD86_LIBSC</name>
<dbReference type="KEGG" id="lso:CKC_02885"/>
<evidence type="ECO:0000313" key="3">
    <source>
        <dbReference type="Proteomes" id="UP000007038"/>
    </source>
</evidence>
<protein>
    <recommendedName>
        <fullName evidence="4">Lipoprotein</fullName>
    </recommendedName>
</protein>
<feature type="compositionally biased region" description="Basic and acidic residues" evidence="1">
    <location>
        <begin position="50"/>
        <end position="64"/>
    </location>
</feature>
<dbReference type="RefSeq" id="WP_013461982.1">
    <property type="nucleotide sequence ID" value="NC_014774.1"/>
</dbReference>
<sequence length="64" mass="6551">MKKLSLISTVAMLSTAISLGGCNKTKSKAVESANKVAEVAKAAKPAGESKAADDARKAEETKKS</sequence>
<dbReference type="AlphaFoldDB" id="E4UD86"/>
<evidence type="ECO:0000256" key="1">
    <source>
        <dbReference type="SAM" id="MobiDB-lite"/>
    </source>
</evidence>
<reference evidence="3" key="1">
    <citation type="submission" date="2010-11" db="EMBL/GenBank/DDBJ databases">
        <title>Complete genome sequence of Candidatus Liberibacter solanacearum CLso-ZC1.</title>
        <authorList>
            <person name="Lin H."/>
            <person name="Doddapaneni H.V."/>
            <person name="Lou B."/>
            <person name="Civerolo E.L."/>
            <person name="Chen C."/>
            <person name="Duan Y."/>
            <person name="Zhou L."/>
            <person name="Glynn J."/>
        </authorList>
    </citation>
    <scope>NUCLEOTIDE SEQUENCE [LARGE SCALE GENOMIC DNA]</scope>
    <source>
        <strain evidence="3">CLso-ZC1</strain>
    </source>
</reference>
<proteinExistence type="predicted"/>
<reference evidence="2 3" key="3">
    <citation type="journal article" date="2011" name="PLoS ONE">
        <title>The Complete Genome Sequence of 'Candidatus Liberibacter solanacearum', the Bacterium Associated with Potato Zebra Chip Disease.</title>
        <authorList>
            <person name="Lin H."/>
            <person name="Lou B."/>
            <person name="Glynn J.M."/>
            <person name="Doddapaneni H."/>
            <person name="Civerolo E.L."/>
            <person name="Chen C."/>
            <person name="Duan Y."/>
            <person name="Zhou L."/>
            <person name="Vahling C.M."/>
        </authorList>
    </citation>
    <scope>NUCLEOTIDE SEQUENCE [LARGE SCALE GENOMIC DNA]</scope>
    <source>
        <strain evidence="2 3">CLso-ZC1</strain>
    </source>
</reference>
<feature type="region of interest" description="Disordered" evidence="1">
    <location>
        <begin position="42"/>
        <end position="64"/>
    </location>
</feature>
<dbReference type="PROSITE" id="PS51257">
    <property type="entry name" value="PROKAR_LIPOPROTEIN"/>
    <property type="match status" value="1"/>
</dbReference>
<reference key="2">
    <citation type="submission" date="2010-11" db="EMBL/GenBank/DDBJ databases">
        <authorList>
            <person name="Lin H."/>
            <person name="Doddapaneni H.V."/>
            <person name="Lou B."/>
            <person name="Civerolo E.L."/>
            <person name="Chen C."/>
            <person name="Duan Y."/>
            <person name="Zhou L."/>
            <person name="Glynn J."/>
        </authorList>
    </citation>
    <scope>NUCLEOTIDE SEQUENCE</scope>
    <source>
        <strain>CLso-ZC1</strain>
    </source>
</reference>
<dbReference type="HOGENOM" id="CLU_187604_0_0_5"/>
<dbReference type="EMBL" id="CP002371">
    <property type="protein sequence ID" value="ADR52326.1"/>
    <property type="molecule type" value="Genomic_DNA"/>
</dbReference>
<dbReference type="Proteomes" id="UP000007038">
    <property type="component" value="Chromosome"/>
</dbReference>
<dbReference type="NCBIfam" id="NF041939">
    <property type="entry name" value="LsoB_effector"/>
    <property type="match status" value="1"/>
</dbReference>